<dbReference type="Proteomes" id="UP001497453">
    <property type="component" value="Chromosome 7"/>
</dbReference>
<accession>A0ABP1E1H3</accession>
<keyword evidence="1" id="KW-0812">Transmembrane</keyword>
<keyword evidence="3" id="KW-1185">Reference proteome</keyword>
<gene>
    <name evidence="2" type="ORF">GFSPODELE1_LOCUS9154</name>
</gene>
<evidence type="ECO:0000256" key="1">
    <source>
        <dbReference type="SAM" id="Phobius"/>
    </source>
</evidence>
<keyword evidence="1" id="KW-1133">Transmembrane helix</keyword>
<dbReference type="EMBL" id="OZ037950">
    <property type="protein sequence ID" value="CAL1713113.1"/>
    <property type="molecule type" value="Genomic_DNA"/>
</dbReference>
<sequence>MRTKATFSVILGHLVQGPFVARFCRALFSFFFLCFRSRITLFLARSFSPPAPAPAIPPTCSLFCLFVCVLDVFVSRNFLSPPLFPLSPLFNFRCAICHSVLYHLLSLGFDFHLSLVSTFPPIERFPASYHLQVKVPVTVPTSHFPFHSCPIAFSSFKLCVLLNIFRSPFYLHAGPAIHFHRRYMPSPLPSYTYTLSFSCMWFCMACTLFLVS</sequence>
<evidence type="ECO:0000313" key="2">
    <source>
        <dbReference type="EMBL" id="CAL1713113.1"/>
    </source>
</evidence>
<proteinExistence type="predicted"/>
<keyword evidence="1" id="KW-0472">Membrane</keyword>
<evidence type="ECO:0000313" key="3">
    <source>
        <dbReference type="Proteomes" id="UP001497453"/>
    </source>
</evidence>
<name>A0ABP1E1H3_9APHY</name>
<organism evidence="2 3">
    <name type="scientific">Somion occarium</name>
    <dbReference type="NCBI Taxonomy" id="3059160"/>
    <lineage>
        <taxon>Eukaryota</taxon>
        <taxon>Fungi</taxon>
        <taxon>Dikarya</taxon>
        <taxon>Basidiomycota</taxon>
        <taxon>Agaricomycotina</taxon>
        <taxon>Agaricomycetes</taxon>
        <taxon>Polyporales</taxon>
        <taxon>Cerrenaceae</taxon>
        <taxon>Somion</taxon>
    </lineage>
</organism>
<feature type="transmembrane region" description="Helical" evidence="1">
    <location>
        <begin position="191"/>
        <end position="211"/>
    </location>
</feature>
<reference evidence="3" key="1">
    <citation type="submission" date="2024-04" db="EMBL/GenBank/DDBJ databases">
        <authorList>
            <person name="Shaw F."/>
            <person name="Minotto A."/>
        </authorList>
    </citation>
    <scope>NUCLEOTIDE SEQUENCE [LARGE SCALE GENOMIC DNA]</scope>
</reference>
<protein>
    <submittedName>
        <fullName evidence="2">Uncharacterized protein</fullName>
    </submittedName>
</protein>